<reference evidence="2 3" key="1">
    <citation type="submission" date="2015-03" db="EMBL/GenBank/DDBJ databases">
        <title>Draft genome sequences of two protease-producing strains of Arsukibacterium isolated from two cold and alkaline environments.</title>
        <authorList>
            <person name="Lylloff J.E."/>
            <person name="Skov L.B."/>
            <person name="Jepsen M."/>
            <person name="Hallin P.F."/>
            <person name="Sorensen S.J."/>
            <person name="Stougaard P."/>
            <person name="Glaring M.A."/>
        </authorList>
    </citation>
    <scope>NUCLEOTIDE SEQUENCE [LARGE SCALE GENOMIC DNA]</scope>
    <source>
        <strain evidence="2 3">GCM72</strain>
    </source>
</reference>
<name>A0A0M2V1J6_9GAMM</name>
<dbReference type="AlphaFoldDB" id="A0A0M2V1J6"/>
<dbReference type="EMBL" id="LAHO01000018">
    <property type="protein sequence ID" value="KKO44219.1"/>
    <property type="molecule type" value="Genomic_DNA"/>
</dbReference>
<organism evidence="2 3">
    <name type="scientific">Arsukibacterium ikkense</name>
    <dbReference type="NCBI Taxonomy" id="336831"/>
    <lineage>
        <taxon>Bacteria</taxon>
        <taxon>Pseudomonadati</taxon>
        <taxon>Pseudomonadota</taxon>
        <taxon>Gammaproteobacteria</taxon>
        <taxon>Chromatiales</taxon>
        <taxon>Chromatiaceae</taxon>
        <taxon>Arsukibacterium</taxon>
    </lineage>
</organism>
<dbReference type="PATRIC" id="fig|336831.14.peg.2061"/>
<dbReference type="Pfam" id="PF07238">
    <property type="entry name" value="PilZ"/>
    <property type="match status" value="1"/>
</dbReference>
<dbReference type="GO" id="GO:0035438">
    <property type="term" value="F:cyclic-di-GMP binding"/>
    <property type="evidence" value="ECO:0007669"/>
    <property type="project" value="InterPro"/>
</dbReference>
<evidence type="ECO:0000313" key="2">
    <source>
        <dbReference type="EMBL" id="KKO44219.1"/>
    </source>
</evidence>
<dbReference type="InterPro" id="IPR009875">
    <property type="entry name" value="PilZ_domain"/>
</dbReference>
<proteinExistence type="predicted"/>
<dbReference type="Proteomes" id="UP000034228">
    <property type="component" value="Unassembled WGS sequence"/>
</dbReference>
<evidence type="ECO:0000313" key="3">
    <source>
        <dbReference type="Proteomes" id="UP000034228"/>
    </source>
</evidence>
<dbReference type="OrthoDB" id="5296245at2"/>
<accession>A0A0M2V1J6</accession>
<protein>
    <submittedName>
        <fullName evidence="2">Pilus assembly protein PilZ</fullName>
    </submittedName>
</protein>
<dbReference type="RefSeq" id="WP_046558812.1">
    <property type="nucleotide sequence ID" value="NZ_LAHO01000018.1"/>
</dbReference>
<feature type="domain" description="PilZ" evidence="1">
    <location>
        <begin position="8"/>
        <end position="95"/>
    </location>
</feature>
<dbReference type="STRING" id="336831.WG68_16395"/>
<dbReference type="Gene3D" id="2.40.10.220">
    <property type="entry name" value="predicted glycosyltransferase like domains"/>
    <property type="match status" value="1"/>
</dbReference>
<keyword evidence="3" id="KW-1185">Reference proteome</keyword>
<comment type="caution">
    <text evidence="2">The sequence shown here is derived from an EMBL/GenBank/DDBJ whole genome shotgun (WGS) entry which is preliminary data.</text>
</comment>
<evidence type="ECO:0000259" key="1">
    <source>
        <dbReference type="Pfam" id="PF07238"/>
    </source>
</evidence>
<gene>
    <name evidence="2" type="ORF">WG68_16395</name>
</gene>
<sequence>MEELTLGFSDSKELYRCYMPFFKNGGLFIRSARQYKMGHSLALSVTLPDSLEPIVVTGKVAWVAPHGSQSANPAGIGVAFIDDKANLAGQIEKLLGGMQNSTDPTYTM</sequence>